<accession>A0A6J1RSY7</accession>
<dbReference type="PANTHER" id="PTHR20338">
    <property type="entry name" value="NUCLEAR RESPIRATORY FACTOR 1"/>
    <property type="match status" value="1"/>
</dbReference>
<organism evidence="9 10">
    <name type="scientific">Frankliniella occidentalis</name>
    <name type="common">Western flower thrips</name>
    <name type="synonym">Euthrips occidentalis</name>
    <dbReference type="NCBI Taxonomy" id="133901"/>
    <lineage>
        <taxon>Eukaryota</taxon>
        <taxon>Metazoa</taxon>
        <taxon>Ecdysozoa</taxon>
        <taxon>Arthropoda</taxon>
        <taxon>Hexapoda</taxon>
        <taxon>Insecta</taxon>
        <taxon>Pterygota</taxon>
        <taxon>Neoptera</taxon>
        <taxon>Paraneoptera</taxon>
        <taxon>Thysanoptera</taxon>
        <taxon>Terebrantia</taxon>
        <taxon>Thripoidea</taxon>
        <taxon>Thripidae</taxon>
        <taxon>Frankliniella</taxon>
    </lineage>
</organism>
<feature type="domain" description="Nuclear respiratory factor 1 NLS/DNA-binding dimerisation" evidence="8">
    <location>
        <begin position="67"/>
        <end position="282"/>
    </location>
</feature>
<evidence type="ECO:0000313" key="10">
    <source>
        <dbReference type="RefSeq" id="XP_026272129.1"/>
    </source>
</evidence>
<evidence type="ECO:0000256" key="6">
    <source>
        <dbReference type="ARBA" id="ARBA00023242"/>
    </source>
</evidence>
<evidence type="ECO:0000256" key="5">
    <source>
        <dbReference type="ARBA" id="ARBA00023163"/>
    </source>
</evidence>
<keyword evidence="3" id="KW-0805">Transcription regulation</keyword>
<dbReference type="RefSeq" id="XP_026272129.1">
    <property type="nucleotide sequence ID" value="XM_026416344.2"/>
</dbReference>
<dbReference type="GO" id="GO:0006357">
    <property type="term" value="P:regulation of transcription by RNA polymerase II"/>
    <property type="evidence" value="ECO:0007669"/>
    <property type="project" value="InterPro"/>
</dbReference>
<feature type="region of interest" description="Disordered" evidence="7">
    <location>
        <begin position="11"/>
        <end position="43"/>
    </location>
</feature>
<evidence type="ECO:0000256" key="1">
    <source>
        <dbReference type="ARBA" id="ARBA00004123"/>
    </source>
</evidence>
<dbReference type="Pfam" id="PF10491">
    <property type="entry name" value="Nrf1_DNA-bind"/>
    <property type="match status" value="1"/>
</dbReference>
<dbReference type="Proteomes" id="UP000504606">
    <property type="component" value="Unplaced"/>
</dbReference>
<dbReference type="InterPro" id="IPR039142">
    <property type="entry name" value="NRF1/Ewg"/>
</dbReference>
<dbReference type="AlphaFoldDB" id="A0A6J1RSY7"/>
<reference evidence="10" key="1">
    <citation type="submission" date="2025-08" db="UniProtKB">
        <authorList>
            <consortium name="RefSeq"/>
        </authorList>
    </citation>
    <scope>IDENTIFICATION</scope>
    <source>
        <tissue evidence="10">Whole organism</tissue>
    </source>
</reference>
<gene>
    <name evidence="10" type="primary">LOC113202222</name>
</gene>
<keyword evidence="5" id="KW-0804">Transcription</keyword>
<keyword evidence="9" id="KW-1185">Reference proteome</keyword>
<feature type="region of interest" description="Disordered" evidence="7">
    <location>
        <begin position="434"/>
        <end position="457"/>
    </location>
</feature>
<evidence type="ECO:0000256" key="4">
    <source>
        <dbReference type="ARBA" id="ARBA00023125"/>
    </source>
</evidence>
<keyword evidence="6" id="KW-0539">Nucleus</keyword>
<proteinExistence type="inferred from homology"/>
<evidence type="ECO:0000256" key="2">
    <source>
        <dbReference type="ARBA" id="ARBA00005713"/>
    </source>
</evidence>
<dbReference type="InterPro" id="IPR019525">
    <property type="entry name" value="Nrf1_NLS/DNA-bd_dimer"/>
</dbReference>
<sequence>MHDEIMVTVMETRDPIGGHSQMDSDDDEDCPSSPGSTSFDDGGLMAAAMGHDITAQLAAAGWQNTHGTVGMAAAAAIVSSKKKKRPHSFETNPSIRKRQQNRLLRKLRATIDEFATRVGQQAVVLVATPGKPHASFRCFGAKPLEDVMKSLRVSILDELEHALHRQAPPPSRDDPSLYELPPLVIDGIPTPVEKMTQAQLRAFIPLMLKYSTGRGKPGWGRESTKPLWWPKEIPWANVRMDARSEDEKQKCRNAQISWTHALRQIVINCYKFHGREDLLPAFNEEDEQAQLNGMTDETSNSVQNEQTVQQVASVGVLKYHQAGKGVSALSPTGYGTATVLQTINNPDGSVSLIQVDPNNPIITLPDGTTAQVQGVASALGDVTSDGVVDLNNVTEATLINHDGQLILTGEDGHEYAVKLCSVNEKLWQQGSTIEKSLGPTNSQRSGQSNLRSHGHDAVSQSAYPVVSGMISVPVSASMYQTMVQNDCTMQVVTVPKVEAGTSGGEVETISIPSGMVGTPIMMTGSEPQVLQVFSLKDGTVLTKTITSVADIKSEEPGEVLGN</sequence>
<evidence type="ECO:0000256" key="7">
    <source>
        <dbReference type="SAM" id="MobiDB-lite"/>
    </source>
</evidence>
<keyword evidence="4 10" id="KW-0238">DNA-binding</keyword>
<evidence type="ECO:0000259" key="8">
    <source>
        <dbReference type="Pfam" id="PF10491"/>
    </source>
</evidence>
<name>A0A6J1RSY7_FRAOC</name>
<comment type="subcellular location">
    <subcellularLocation>
        <location evidence="1">Nucleus</location>
    </subcellularLocation>
</comment>
<dbReference type="GO" id="GO:0005634">
    <property type="term" value="C:nucleus"/>
    <property type="evidence" value="ECO:0007669"/>
    <property type="project" value="UniProtKB-SubCell"/>
</dbReference>
<comment type="similarity">
    <text evidence="2">Belongs to the NRF1/Ewg family.</text>
</comment>
<dbReference type="GO" id="GO:0003700">
    <property type="term" value="F:DNA-binding transcription factor activity"/>
    <property type="evidence" value="ECO:0007669"/>
    <property type="project" value="InterPro"/>
</dbReference>
<dbReference type="GeneID" id="113202222"/>
<evidence type="ECO:0000256" key="3">
    <source>
        <dbReference type="ARBA" id="ARBA00023015"/>
    </source>
</evidence>
<dbReference type="CTD" id="30975"/>
<dbReference type="GO" id="GO:0003677">
    <property type="term" value="F:DNA binding"/>
    <property type="evidence" value="ECO:0007669"/>
    <property type="project" value="UniProtKB-KW"/>
</dbReference>
<protein>
    <submittedName>
        <fullName evidence="10">DNA-binding protein Ewg isoform X5</fullName>
    </submittedName>
</protein>
<evidence type="ECO:0000313" key="9">
    <source>
        <dbReference type="Proteomes" id="UP000504606"/>
    </source>
</evidence>
<feature type="compositionally biased region" description="Polar residues" evidence="7">
    <location>
        <begin position="434"/>
        <end position="451"/>
    </location>
</feature>